<feature type="region of interest" description="Disordered" evidence="1">
    <location>
        <begin position="1"/>
        <end position="49"/>
    </location>
</feature>
<dbReference type="Proteomes" id="UP000295371">
    <property type="component" value="Unassembled WGS sequence"/>
</dbReference>
<evidence type="ECO:0000313" key="2">
    <source>
        <dbReference type="EMBL" id="TDT33408.1"/>
    </source>
</evidence>
<accession>A0A4V3END8</accession>
<dbReference type="RefSeq" id="WP_133753929.1">
    <property type="nucleotide sequence ID" value="NZ_SOAW01000001.1"/>
</dbReference>
<comment type="caution">
    <text evidence="2">The sequence shown here is derived from an EMBL/GenBank/DDBJ whole genome shotgun (WGS) entry which is preliminary data.</text>
</comment>
<name>A0A4V3END8_9ACTN</name>
<keyword evidence="3" id="KW-1185">Reference proteome</keyword>
<evidence type="ECO:0000256" key="1">
    <source>
        <dbReference type="SAM" id="MobiDB-lite"/>
    </source>
</evidence>
<evidence type="ECO:0000313" key="3">
    <source>
        <dbReference type="Proteomes" id="UP000295371"/>
    </source>
</evidence>
<protein>
    <recommendedName>
        <fullName evidence="4">Suppressor of fused protein SUFU</fullName>
    </recommendedName>
</protein>
<reference evidence="2 3" key="1">
    <citation type="submission" date="2019-03" db="EMBL/GenBank/DDBJ databases">
        <title>Genomic Encyclopedia of Archaeal and Bacterial Type Strains, Phase II (KMG-II): from individual species to whole genera.</title>
        <authorList>
            <person name="Goeker M."/>
        </authorList>
    </citation>
    <scope>NUCLEOTIDE SEQUENCE [LARGE SCALE GENOMIC DNA]</scope>
    <source>
        <strain evidence="2 3">DSM 24323</strain>
    </source>
</reference>
<evidence type="ECO:0008006" key="4">
    <source>
        <dbReference type="Google" id="ProtNLM"/>
    </source>
</evidence>
<gene>
    <name evidence="2" type="ORF">CLV29_1019</name>
</gene>
<sequence length="257" mass="27197">MGFWDRLRGKRDKADVPPSEANDDAVSTPPPGLAEEPEAADDAREHAQAAETQAAVDGYWDQIGMTDGHRISYLINPMFSGAPAWPNTRQSYRVVRTEQTVIIASDGLSDPGRDDTDRSGFGCEVYIETADLAGADFEQIKTSPYFTVIENFAQNVANLGGISDKIEQFGVLSMEFPLGDRLPSLSTEHGSVGGLIGLPAGRNGTIDAPLGRVDFVPVTLISPAELETVVAGGAAARAEIAAQREATGVGHLTAAVD</sequence>
<dbReference type="AlphaFoldDB" id="A0A4V3END8"/>
<dbReference type="OrthoDB" id="6556108at2"/>
<dbReference type="EMBL" id="SOAW01000001">
    <property type="protein sequence ID" value="TDT33408.1"/>
    <property type="molecule type" value="Genomic_DNA"/>
</dbReference>
<organism evidence="2 3">
    <name type="scientific">Naumannella halotolerans</name>
    <dbReference type="NCBI Taxonomy" id="993414"/>
    <lineage>
        <taxon>Bacteria</taxon>
        <taxon>Bacillati</taxon>
        <taxon>Actinomycetota</taxon>
        <taxon>Actinomycetes</taxon>
        <taxon>Propionibacteriales</taxon>
        <taxon>Propionibacteriaceae</taxon>
        <taxon>Naumannella</taxon>
    </lineage>
</organism>
<proteinExistence type="predicted"/>